<dbReference type="InterPro" id="IPR011043">
    <property type="entry name" value="Gal_Oxase/kelch_b-propeller"/>
</dbReference>
<dbReference type="SUPFAM" id="SSF50965">
    <property type="entry name" value="Galactose oxidase, central domain"/>
    <property type="match status" value="1"/>
</dbReference>
<evidence type="ECO:0000313" key="1">
    <source>
        <dbReference type="EMBL" id="HDP76783.1"/>
    </source>
</evidence>
<evidence type="ECO:0008006" key="2">
    <source>
        <dbReference type="Google" id="ProtNLM"/>
    </source>
</evidence>
<name>A0A7C1GRX8_9BACT</name>
<dbReference type="Gene3D" id="2.120.10.80">
    <property type="entry name" value="Kelch-type beta propeller"/>
    <property type="match status" value="2"/>
</dbReference>
<dbReference type="Pfam" id="PF24681">
    <property type="entry name" value="Kelch_KLHDC2_KLHL20_DRC7"/>
    <property type="match status" value="1"/>
</dbReference>
<dbReference type="EMBL" id="DSBT01000035">
    <property type="protein sequence ID" value="HDP76783.1"/>
    <property type="molecule type" value="Genomic_DNA"/>
</dbReference>
<gene>
    <name evidence="1" type="ORF">ENN47_01075</name>
</gene>
<proteinExistence type="predicted"/>
<dbReference type="Proteomes" id="UP000886198">
    <property type="component" value="Unassembled WGS sequence"/>
</dbReference>
<protein>
    <recommendedName>
        <fullName evidence="2">Galactose oxidase</fullName>
    </recommendedName>
</protein>
<dbReference type="PANTHER" id="PTHR23244">
    <property type="entry name" value="KELCH REPEAT DOMAIN"/>
    <property type="match status" value="1"/>
</dbReference>
<sequence>MRVSRLLSLTRWAFLCALVLGFPAVVAALTGAGQVYRWNQLEIDGPSARHSHATAYGVQRDVLVLFGGLFGGNSRDSILLGDTWEWNDSEWSLVAETGPSPRMGHAMFYDSRRGAVILFGGNDGAPLNDTWEWDGREWKLLSTFGPGPRSRHAMAYDSDRGVAVVFGGIPREPADTWEWDGNSWKMVDVSGPEGRSRAGMVYDASKKLIVLFGGRLSNGEMLGDTWTWDGSEWIQVASDDLFARSRHSMIYDSASDLIIVHGVSFGGRNEMIEWDGTHWNPIGHSLPRNVMEALLPPRRVYYAMAYIESSGTVLLFGGWDGSTSLSDKWELIIE</sequence>
<accession>A0A7C1GRX8</accession>
<reference evidence="1" key="1">
    <citation type="journal article" date="2020" name="mSystems">
        <title>Genome- and Community-Level Interaction Insights into Carbon Utilization and Element Cycling Functions of Hydrothermarchaeota in Hydrothermal Sediment.</title>
        <authorList>
            <person name="Zhou Z."/>
            <person name="Liu Y."/>
            <person name="Xu W."/>
            <person name="Pan J."/>
            <person name="Luo Z.H."/>
            <person name="Li M."/>
        </authorList>
    </citation>
    <scope>NUCLEOTIDE SEQUENCE [LARGE SCALE GENOMIC DNA]</scope>
    <source>
        <strain evidence="1">SpSt-1179</strain>
    </source>
</reference>
<dbReference type="InterPro" id="IPR015915">
    <property type="entry name" value="Kelch-typ_b-propeller"/>
</dbReference>
<organism evidence="1">
    <name type="scientific">Mesotoga infera</name>
    <dbReference type="NCBI Taxonomy" id="1236046"/>
    <lineage>
        <taxon>Bacteria</taxon>
        <taxon>Thermotogati</taxon>
        <taxon>Thermotogota</taxon>
        <taxon>Thermotogae</taxon>
        <taxon>Kosmotogales</taxon>
        <taxon>Kosmotogaceae</taxon>
        <taxon>Mesotoga</taxon>
    </lineage>
</organism>
<dbReference type="AlphaFoldDB" id="A0A7C1GRX8"/>
<comment type="caution">
    <text evidence="1">The sequence shown here is derived from an EMBL/GenBank/DDBJ whole genome shotgun (WGS) entry which is preliminary data.</text>
</comment>